<dbReference type="Proteomes" id="UP000214880">
    <property type="component" value="Unassembled WGS sequence"/>
</dbReference>
<proteinExistence type="predicted"/>
<feature type="transmembrane region" description="Helical" evidence="1">
    <location>
        <begin position="153"/>
        <end position="173"/>
    </location>
</feature>
<feature type="transmembrane region" description="Helical" evidence="1">
    <location>
        <begin position="123"/>
        <end position="147"/>
    </location>
</feature>
<protein>
    <submittedName>
        <fullName evidence="2">Uncharacterized protein</fullName>
    </submittedName>
</protein>
<dbReference type="OrthoDB" id="1679483at2"/>
<evidence type="ECO:0000313" key="3">
    <source>
        <dbReference type="Proteomes" id="UP000214880"/>
    </source>
</evidence>
<dbReference type="RefSeq" id="WP_092072461.1">
    <property type="nucleotide sequence ID" value="NZ_FNHB01000004.1"/>
</dbReference>
<dbReference type="InterPro" id="IPR048147">
    <property type="entry name" value="CBO0543-like"/>
</dbReference>
<keyword evidence="1" id="KW-1133">Transmembrane helix</keyword>
<sequence>MTNYPSSKHIYVIVNQLYEARIDHWLGDTLGSWRWWVLIGVLILPWFIWYRLVDKKKLPELVLFGLVIMVFASSLDEIGFVTGRWSYPVEVVPMLLRLVPADYTVLPITFMLIYQYCPTWKRYFWRLVIISSVFAFIAEPLLVYFGFYILINWFYWYSFIGYIIMGSVARWIVRKIFDTARS</sequence>
<keyword evidence="3" id="KW-1185">Reference proteome</keyword>
<feature type="transmembrane region" description="Helical" evidence="1">
    <location>
        <begin position="94"/>
        <end position="116"/>
    </location>
</feature>
<evidence type="ECO:0000256" key="1">
    <source>
        <dbReference type="SAM" id="Phobius"/>
    </source>
</evidence>
<name>A0A1G9T3Z6_9FIRM</name>
<feature type="transmembrane region" description="Helical" evidence="1">
    <location>
        <begin position="61"/>
        <end position="82"/>
    </location>
</feature>
<dbReference type="EMBL" id="FNHB01000004">
    <property type="protein sequence ID" value="SDM42362.1"/>
    <property type="molecule type" value="Genomic_DNA"/>
</dbReference>
<evidence type="ECO:0000313" key="2">
    <source>
        <dbReference type="EMBL" id="SDM42362.1"/>
    </source>
</evidence>
<feature type="transmembrane region" description="Helical" evidence="1">
    <location>
        <begin position="33"/>
        <end position="49"/>
    </location>
</feature>
<dbReference type="NCBIfam" id="NF041644">
    <property type="entry name" value="CBO0543_fam"/>
    <property type="match status" value="1"/>
</dbReference>
<reference evidence="2 3" key="1">
    <citation type="submission" date="2016-10" db="EMBL/GenBank/DDBJ databases">
        <authorList>
            <person name="de Groot N.N."/>
        </authorList>
    </citation>
    <scope>NUCLEOTIDE SEQUENCE [LARGE SCALE GENOMIC DNA]</scope>
    <source>
        <strain evidence="2 3">DSM 1736</strain>
    </source>
</reference>
<gene>
    <name evidence="2" type="ORF">SAMN04488502_104204</name>
</gene>
<dbReference type="AlphaFoldDB" id="A0A1G9T3Z6"/>
<organism evidence="2 3">
    <name type="scientific">Dendrosporobacter quercicolus</name>
    <dbReference type="NCBI Taxonomy" id="146817"/>
    <lineage>
        <taxon>Bacteria</taxon>
        <taxon>Bacillati</taxon>
        <taxon>Bacillota</taxon>
        <taxon>Negativicutes</taxon>
        <taxon>Selenomonadales</taxon>
        <taxon>Sporomusaceae</taxon>
        <taxon>Dendrosporobacter</taxon>
    </lineage>
</organism>
<keyword evidence="1" id="KW-0472">Membrane</keyword>
<keyword evidence="1" id="KW-0812">Transmembrane</keyword>
<accession>A0A1G9T3Z6</accession>